<keyword evidence="2" id="KW-1185">Reference proteome</keyword>
<dbReference type="HOGENOM" id="CLU_107219_2_0_1"/>
<proteinExistence type="predicted"/>
<organism evidence="1 2">
    <name type="scientific">Phanerochaete carnosa (strain HHB-10118-sp)</name>
    <name type="common">White-rot fungus</name>
    <name type="synonym">Peniophora carnosa</name>
    <dbReference type="NCBI Taxonomy" id="650164"/>
    <lineage>
        <taxon>Eukaryota</taxon>
        <taxon>Fungi</taxon>
        <taxon>Dikarya</taxon>
        <taxon>Basidiomycota</taxon>
        <taxon>Agaricomycotina</taxon>
        <taxon>Agaricomycetes</taxon>
        <taxon>Polyporales</taxon>
        <taxon>Phanerochaetaceae</taxon>
        <taxon>Phanerochaete</taxon>
    </lineage>
</organism>
<evidence type="ECO:0000313" key="1">
    <source>
        <dbReference type="EMBL" id="EKM52786.1"/>
    </source>
</evidence>
<dbReference type="GeneID" id="18917980"/>
<dbReference type="Proteomes" id="UP000008370">
    <property type="component" value="Unassembled WGS sequence"/>
</dbReference>
<reference evidence="1 2" key="1">
    <citation type="journal article" date="2012" name="BMC Genomics">
        <title>Comparative genomics of the white-rot fungi, Phanerochaete carnosa and P. chrysosporium, to elucidate the genetic basis of the distinct wood types they colonize.</title>
        <authorList>
            <person name="Suzuki H."/>
            <person name="MacDonald J."/>
            <person name="Syed K."/>
            <person name="Salamov A."/>
            <person name="Hori C."/>
            <person name="Aerts A."/>
            <person name="Henrissat B."/>
            <person name="Wiebenga A."/>
            <person name="vanKuyk P.A."/>
            <person name="Barry K."/>
            <person name="Lindquist E."/>
            <person name="LaButti K."/>
            <person name="Lapidus A."/>
            <person name="Lucas S."/>
            <person name="Coutinho P."/>
            <person name="Gong Y."/>
            <person name="Samejima M."/>
            <person name="Mahadevan R."/>
            <person name="Abou-Zaid M."/>
            <person name="de Vries R.P."/>
            <person name="Igarashi K."/>
            <person name="Yadav J.S."/>
            <person name="Grigoriev I.V."/>
            <person name="Master E.R."/>
        </authorList>
    </citation>
    <scope>NUCLEOTIDE SEQUENCE [LARGE SCALE GENOMIC DNA]</scope>
    <source>
        <strain evidence="1 2">HHB-10118-sp</strain>
    </source>
</reference>
<evidence type="ECO:0000313" key="2">
    <source>
        <dbReference type="Proteomes" id="UP000008370"/>
    </source>
</evidence>
<dbReference type="OrthoDB" id="3188871at2759"/>
<name>K5USC9_PHACS</name>
<protein>
    <submittedName>
        <fullName evidence="1">Uncharacterized protein</fullName>
    </submittedName>
</protein>
<accession>K5USC9</accession>
<dbReference type="KEGG" id="pco:PHACADRAFT_261414"/>
<sequence>MGPGPVILTLDSWVEQHLQEVLTAKSQTAFDDAFDAFVALDASITVNGQHMSRAEYKKTLWNDEAHETSGTVTFKGTVAVPKNSKAIVQTGEVGVFFEASIHRNPLLFNNNITASMNLVVEQVKSKHDEPSEFDGRQATNINQVFTDVASNVSDSH</sequence>
<dbReference type="InParanoid" id="K5USC9"/>
<dbReference type="EMBL" id="JH930475">
    <property type="protein sequence ID" value="EKM52786.1"/>
    <property type="molecule type" value="Genomic_DNA"/>
</dbReference>
<gene>
    <name evidence="1" type="ORF">PHACADRAFT_261414</name>
</gene>
<dbReference type="RefSeq" id="XP_007399118.1">
    <property type="nucleotide sequence ID" value="XM_007399056.1"/>
</dbReference>
<dbReference type="AlphaFoldDB" id="K5USC9"/>